<dbReference type="KEGG" id="pko:PKOR_18570"/>
<evidence type="ECO:0000313" key="2">
    <source>
        <dbReference type="Proteomes" id="UP000033109"/>
    </source>
</evidence>
<dbReference type="RefSeq" id="WP_052738951.1">
    <property type="nucleotide sequence ID" value="NZ_CBCSCY010000008.1"/>
</dbReference>
<gene>
    <name evidence="1" type="ORF">PKOR_18570</name>
</gene>
<dbReference type="PATRIC" id="fig|400092.3.peg.4066"/>
<reference evidence="1 2" key="1">
    <citation type="journal article" date="2015" name="Sci. Rep.">
        <title>Unraveling adaptation of Pontibacter korlensis to radiation and infertility in desert through complete genome and comparative transcriptomic analysis.</title>
        <authorList>
            <person name="Dai J."/>
            <person name="Dai W."/>
            <person name="Qiu C."/>
            <person name="Yang Z."/>
            <person name="Zhang Y."/>
            <person name="Zhou M."/>
            <person name="Zhang L."/>
            <person name="Fang C."/>
            <person name="Gao Q."/>
            <person name="Yang Q."/>
            <person name="Li X."/>
            <person name="Wang Z."/>
            <person name="Wang Z."/>
            <person name="Jia Z."/>
            <person name="Chen X."/>
        </authorList>
    </citation>
    <scope>NUCLEOTIDE SEQUENCE [LARGE SCALE GENOMIC DNA]</scope>
    <source>
        <strain evidence="1 2">X14-1T</strain>
    </source>
</reference>
<dbReference type="InterPro" id="IPR009097">
    <property type="entry name" value="Cyclic_Pdiesterase"/>
</dbReference>
<dbReference type="HOGENOM" id="CLU_075843_1_0_10"/>
<dbReference type="Proteomes" id="UP000033109">
    <property type="component" value="Chromosome"/>
</dbReference>
<proteinExistence type="predicted"/>
<dbReference type="Pfam" id="PF13563">
    <property type="entry name" value="2_5_RNA_ligase2"/>
    <property type="match status" value="1"/>
</dbReference>
<dbReference type="STRING" id="400092.PKOR_18570"/>
<name>A0A0E3ZG41_9BACT</name>
<dbReference type="Gene3D" id="3.90.1140.10">
    <property type="entry name" value="Cyclic phosphodiesterase"/>
    <property type="match status" value="1"/>
</dbReference>
<sequence length="168" mass="19866">MEDPIILTLKLDEESARFFDEQRSLYFPKERNYLQAHLTLFHHLPPQHFEQIHEEISLQSQQQETMLLEVSEVKMIGRGVAYKLHSEKLLQLHRHLQHTWQDWLIPQDKQKLWPHITVQNKVPPDLAKELHKALSAAFVPFNASGVGLQLWAYKGGPWELLEFVEFKQ</sequence>
<dbReference type="AlphaFoldDB" id="A0A0E3ZG41"/>
<evidence type="ECO:0008006" key="3">
    <source>
        <dbReference type="Google" id="ProtNLM"/>
    </source>
</evidence>
<accession>A0A0E3ZG41</accession>
<protein>
    <recommendedName>
        <fullName evidence="3">Phosphoesterase HXTX</fullName>
    </recommendedName>
</protein>
<evidence type="ECO:0000313" key="1">
    <source>
        <dbReference type="EMBL" id="AKD04734.1"/>
    </source>
</evidence>
<keyword evidence="2" id="KW-1185">Reference proteome</keyword>
<dbReference type="EMBL" id="CP009621">
    <property type="protein sequence ID" value="AKD04734.1"/>
    <property type="molecule type" value="Genomic_DNA"/>
</dbReference>
<dbReference type="OrthoDB" id="793003at2"/>
<dbReference type="SUPFAM" id="SSF55144">
    <property type="entry name" value="LigT-like"/>
    <property type="match status" value="1"/>
</dbReference>
<organism evidence="1 2">
    <name type="scientific">Pontibacter korlensis</name>
    <dbReference type="NCBI Taxonomy" id="400092"/>
    <lineage>
        <taxon>Bacteria</taxon>
        <taxon>Pseudomonadati</taxon>
        <taxon>Bacteroidota</taxon>
        <taxon>Cytophagia</taxon>
        <taxon>Cytophagales</taxon>
        <taxon>Hymenobacteraceae</taxon>
        <taxon>Pontibacter</taxon>
    </lineage>
</organism>